<dbReference type="EMBL" id="JBBWUH010000003">
    <property type="protein sequence ID" value="KAK8173819.1"/>
    <property type="molecule type" value="Genomic_DNA"/>
</dbReference>
<dbReference type="Pfam" id="PF24494">
    <property type="entry name" value="DUF7587"/>
    <property type="match status" value="1"/>
</dbReference>
<feature type="region of interest" description="Disordered" evidence="1">
    <location>
        <begin position="157"/>
        <end position="203"/>
    </location>
</feature>
<feature type="region of interest" description="Disordered" evidence="1">
    <location>
        <begin position="233"/>
        <end position="257"/>
    </location>
</feature>
<evidence type="ECO:0000256" key="1">
    <source>
        <dbReference type="SAM" id="MobiDB-lite"/>
    </source>
</evidence>
<dbReference type="InterPro" id="IPR056009">
    <property type="entry name" value="DUF7587"/>
</dbReference>
<comment type="caution">
    <text evidence="3">The sequence shown here is derived from an EMBL/GenBank/DDBJ whole genome shotgun (WGS) entry which is preliminary data.</text>
</comment>
<reference evidence="3 4" key="1">
    <citation type="journal article" date="2022" name="G3 (Bethesda)">
        <title>Enemy or ally: a genomic approach to elucidate the lifestyle of Phyllosticta citrichinaensis.</title>
        <authorList>
            <person name="Buijs V.A."/>
            <person name="Groenewald J.Z."/>
            <person name="Haridas S."/>
            <person name="LaButti K.M."/>
            <person name="Lipzen A."/>
            <person name="Martin F.M."/>
            <person name="Barry K."/>
            <person name="Grigoriev I.V."/>
            <person name="Crous P.W."/>
            <person name="Seidl M.F."/>
        </authorList>
    </citation>
    <scope>NUCLEOTIDE SEQUENCE [LARGE SCALE GENOMIC DNA]</scope>
    <source>
        <strain evidence="3 4">CBS 129764</strain>
    </source>
</reference>
<name>A0ABR1XZS6_9PEZI</name>
<keyword evidence="4" id="KW-1185">Reference proteome</keyword>
<gene>
    <name evidence="3" type="ORF">IWX90DRAFT_512261</name>
</gene>
<proteinExistence type="predicted"/>
<feature type="domain" description="DUF7587" evidence="2">
    <location>
        <begin position="219"/>
        <end position="379"/>
    </location>
</feature>
<organism evidence="3 4">
    <name type="scientific">Phyllosticta citrichinensis</name>
    <dbReference type="NCBI Taxonomy" id="1130410"/>
    <lineage>
        <taxon>Eukaryota</taxon>
        <taxon>Fungi</taxon>
        <taxon>Dikarya</taxon>
        <taxon>Ascomycota</taxon>
        <taxon>Pezizomycotina</taxon>
        <taxon>Dothideomycetes</taxon>
        <taxon>Dothideomycetes incertae sedis</taxon>
        <taxon>Botryosphaeriales</taxon>
        <taxon>Phyllostictaceae</taxon>
        <taxon>Phyllosticta</taxon>
    </lineage>
</organism>
<accession>A0ABR1XZS6</accession>
<evidence type="ECO:0000313" key="4">
    <source>
        <dbReference type="Proteomes" id="UP001456524"/>
    </source>
</evidence>
<feature type="compositionally biased region" description="Basic and acidic residues" evidence="1">
    <location>
        <begin position="517"/>
        <end position="526"/>
    </location>
</feature>
<sequence length="544" mass="60235">MTEVSNGLRFHTFELTANKYRITSMQPPGGPQKSANLQYSEAPTLASIETDIKQETEEQSPIIEPGHQAFHHELPSRSLSDRPLAGPTLMDSVYDASRHFEVSRAPLPPYPFDAAQNEHEVEEDSEIQVMNSAVGDEGISAQMTCDSLDDETVVAESPAHYQDAPSPSPSPNSPLIGSPTGGTSPEPINYTWEGSENEVESRSVDEFTSPYFFENRAPQPRILFRVYHDGMPGQNSPKGFRSGRRSQIPRDGVMDPPHTNKVLLDAAMMHLMDEDFSCFVATTTSLIWTVYRGLERKRGRDPSVGQQHIAMFDADKIPKPTMFHAGSLIRAIKTDEEVPSRKSSWGSFKGNNYCGRYEWMIWGEIPAEAILFSVPLEKLTTATSAAHGAMAIADLLSLPHLSTCVCRKCSLTNARKSFLLDTNRVGQDLTSNESGIALGQLATLFGFSVYSEPGLLTAFVHHVCQGWAMMTEDCSTLEIVAPGFLDELERTSAGEVVDNEVAENMYRALEEGLKMSNDEVGKERKGLKPSPKKWKTSPWKKRKI</sequence>
<evidence type="ECO:0000313" key="3">
    <source>
        <dbReference type="EMBL" id="KAK8173819.1"/>
    </source>
</evidence>
<evidence type="ECO:0000259" key="2">
    <source>
        <dbReference type="Pfam" id="PF24494"/>
    </source>
</evidence>
<dbReference type="Proteomes" id="UP001456524">
    <property type="component" value="Unassembled WGS sequence"/>
</dbReference>
<feature type="region of interest" description="Disordered" evidence="1">
    <location>
        <begin position="517"/>
        <end position="544"/>
    </location>
</feature>
<protein>
    <recommendedName>
        <fullName evidence="2">DUF7587 domain-containing protein</fullName>
    </recommendedName>
</protein>
<feature type="compositionally biased region" description="Basic residues" evidence="1">
    <location>
        <begin position="527"/>
        <end position="544"/>
    </location>
</feature>